<dbReference type="Gene3D" id="2.60.120.200">
    <property type="match status" value="5"/>
</dbReference>
<feature type="domain" description="Laminin EGF-like" evidence="18">
    <location>
        <begin position="556"/>
        <end position="601"/>
    </location>
</feature>
<sequence>MRWEGGGGHGRGRGLLALAVLGVLAGWGPAEVQAELLTPPYFNLAENRSITATATCGEDSQGPELYCKLVGAIGAGANIEREGNISLIQGQVCDFCDPTDLRKRHPAEYAVDGAETWWQSPPLSRGMKYNEVNLTIDLGQEFHVAYVFIKMANSPRPAIWVLERSTDNGKTYKPWQYFADSPNECEALFGPETLQPITRDDQVFCEMEYSKIVPLEGGEIVVSFLKNRPSANDFFNSTILQEFTRATNVRLRFLRTKTLLGHLMSVARQDPTVTRRYFYSIKDISIGGRCVCNGHAENCHMTSAKDPYKLLCQCKHNTGGANCEKCLPGFEQKRWRQSKHYELFECEPCNCYGHSDQCEYDPEVDEKHLSIDIHGNYEGGGVCKNCAHNTEGTNCHRCKAKYYRPYGKELNATDVCQPCQCYDPRFTGNCAELTGVCECKANFTSPNCDSCSFGYYSYPECKQCECFINGTRGGVCAAVGGQCACKQAYGGKFCRQCTQGFFGFPDCTECACNPVGSQSMVCQNETGKCPCRSNFGGRQCDQCADGYHNYPDCIFCKCDASGTLPEVCDKGTGQCLCKEGYDGERCDRCKPGYHGYPNCHPCNCSDIGSSSSICDASGKCPCLTNFAGRTCDQCRPGYYKFPECLPCNCDSHGSQGVSCDANGHCQCRENFEGARCDKCKEGLYNFPICEECNCNPFGIISNFAGCGSLPAGELCQCKSRVEGRICDECKPTYWNLQNHHREGCEDCDCYLPGVTGGINVCDTKSGQCLCRPSVGSRRCNSCKDGSFNLTADNLFGCSDCGCDIGGSVGSTCNKESGQCTCHPRIMGRTCNEPIDLHYFPTLYHLQYEAEDGLTPEGNTVRYRWDENEFANFSWKGYVFFTIPQNEINYIVKIEKPSLYRMVLRYMNPGSEPETAYISIIPESAVDPLQTLEVLLKPTNGTPAFTTVAGKSNTIPLPLVLDPGTWLITIKYRGAQPLLLDYFVLLPAAYYEAGILLKPVSEPCVVGNQSLCQQYHYPKMNGCDIVRGETALVDASGSPQPIREIYQDEKHLSTVGLTSNPTMLSSTQPELLLDITISEPGKHILVINYVTPPDVTSSTNVTLTIRNENSQSGRSSLPPCPYTTPCRQAIIDNQGRVSSFQLDGNYIKFSLKADGPANVAIDCIVAIPKEDWSLDYIQPKPVCIKKDGQCVAAKFPSPPNTKKFVFDTDNSMSSVKPPMIADNSSSWIYVDLKNPSVDLEGKLPGPGQYVFVVHYHQPDHPGFKLDTIIQNGKYHEGVLPILHCPSNSGCRSVIQKTQGGSNRTLLSDDFILTLKLPNQEASSHLGVWINQVLVIPAEEYHDDILKQDNLDQTGAFISKCGQNNFYLDPKTKGFCRESVFSLTSAYNSGALKCECNFEGSTSFKCEKFGGQCPCKPNVIGRQCTECKNGYYDFPNCKPCDCPPTASCEEKTGKCQCAPKIKGVKCDECEDNTFNLDPYFGCEDCGCSPEGVVDNNLQCDLNNGSCSCKPNIIGRQCDKCLQGYWQFPLCTICSCDLRGSKEEICDQNTAQCNCKTNVEGEACDVCVDGTFDIQASNVEGCTKCFCFGKTSRCGSAALFRAQIRSMDEWELATVTYQPTVDISPMSSRPDPPGSEGIVADLTDSEAVDKVVFFKAPRSYYGNMLTAYGGKLNYTVFYTTGTFGNAVLFPDVILHGSATNQYLLHFSDEQPPASLKYNASLPIIEANFVLSNGLRVTRELLMQTLQTLDEIYIRATYWDQSVTSRLLDVSLDTAQEQYNPDGVAHSVEQCLCPPGYKGLSCEDCAPGFYRSSTGPYGGYCVPCQCNGHSDVCDPITGICMDCIHNTTGDHCEECSVGYHGDATGGSPYDCLICACPLPIASNNFATSCLVSPDGNSISCDCKEGYFGARCHSCAAGYYGRPEVQGDYCKPCVCNNNIDPSDANSCDSVTGECMTCLNNTFGESCQYCAPGFYGDAIIRKDCQGCICDVCGTAQCNNFSGICECLPNVAGEKCDTCAPDHYGFSTCKGCTACDCGLASDSTQCDDVTGQCRCKPGVTGRTCDRCKPGYWNYGPEGCASCGCNQEFSLGFGCNAATGQCECLPGVIGERCNACPYRWVLKEGEGCFECDACTHGLLNVTDELAATIDPQKRDFESAAASHFTQKRLEYINDTAHDMAPLVMKLDHVDFDPITKAVEALKSDAEQHSRNGEHKWELAKQTAPAGSAVHLSSLDLENAMSVAADKAEDTVKEIDTITYSLDAGSGTQTEYSIRIGEKELEEIDKQDFSDSKNEAERVLQKAAEAKEDMEEYSKPVTDHTHLLNALQKQLDDFNEKLEDLRNNSDSTLKRTTETNILNQQNKNAKVKNKITAVENLAKTAAEVLTDSKQSLNTTTNLILEAKEDFEQIGSEASKVKESKNTLNDTITELGIKLKEIDDLKISADIHAENLENMAAKLENQLSPARDRAQYALTAANAYVDIVNTTQYALKIATEAEQAAQNASDLLLGLGDKTYESQVRSNALLQNASDKLGIAQGMAPKLQFSKDNVTYVTDLTQSGEKGIDDIVRGLGNIPSLSLIDTVNKAGEESARAQESVQDAVSAINDILTMLPEQSQMAKQVPKDFGDSREAINQADNQLRLLPRLDTFKTTSDNINQGQTALNRTGALVKDAIDDLKKKVAEAKENTNRIKVGVRFYPNTTLQLRNPESLSQQATSSRISVFFKTEQKNGFILYLGNEKDTNRKLRRTKTDDYLALVVENGYPVLIADLGSRPQRFIVDKVVADGNWYQAIIERIGKSASLTIREEGRDGEDILHVKEDVINGSSSILNVDPEHSKLFVGGYPTSFKIQDEIKESSFDGEMEDLVVGDTPISLWNFVDAANNHNGARERDQLVNRNPNTGYRFNGTGHVALDARSYLQRDRSSVQFDFQTKKSYGLLFLIGNDRQYLSVELRDGRVLYQFDLGDGTVRILSPEGVKYNDGKWHNVEAGRDHTTGLLKIDREESAKSQSGGSIVELIASNVMYFGGYPDTHSYKDVTNTGFDGCIKDVQIESATIDLSKNVKATGVSPGCPPKLVRQVSFSDKAAGYMQWPNVNAYDEIQLTLRFKTSSSPGLIAYITDEDQTSTLSLSMVNGILVLRSKTAEVTSNDSKYNDGQWHVVTATYDQNGLQIYVDDYDSFKTPNPGYLQIQDGSLFFGGLPEDYNLSPGASASANPFVGCLADATIGRDLINFANITSRRNVILNKCPTGSDPTDNPGLDDDGKGPEVDAEEPAVNVPAPTTPTPAPLPTPAPTPSGQCVLPLSPASDPDVEEGHGMRFGSKPLSRFEFGSLHRALKNRFELTVDFKTDQPNGTIFFVADKNYLDHIAVYLVNGKVHYSFNCGSGSALLVSKEAYDDNQWHSVIFSRKEMNGSLTIDQVLVASGASAGNTKTLNVEPPYYLGSLAEPLLLKEKNHPLSILNNIPGFIGCLRGFKMNKKLVTNRTLSEGVLPCSDKIEKGFFIGPEGGYIKAFDKFRVGLEINVSLEVKPRYTSGILVAVHSSKDYLLLQLVNGTIKFTVDNGRGPITVQYTPPQPQDVCNGDWIKIEAMKLKNFVTIGVNGYYVDPFVGASGSDATDTRHPMYIGGVPNLHSLSDLRGAETTEQFVGCIRNVAITRDNKPFPMSLSASRTVGSVISNVCPTI</sequence>
<feature type="disulfide bond" evidence="13">
    <location>
        <begin position="314"/>
        <end position="323"/>
    </location>
</feature>
<dbReference type="GO" id="GO:0005102">
    <property type="term" value="F:signaling receptor binding"/>
    <property type="evidence" value="ECO:0007669"/>
    <property type="project" value="InterPro"/>
</dbReference>
<organism evidence="22">
    <name type="scientific">Thrips palmi</name>
    <name type="common">Melon thrips</name>
    <dbReference type="NCBI Taxonomy" id="161013"/>
    <lineage>
        <taxon>Eukaryota</taxon>
        <taxon>Metazoa</taxon>
        <taxon>Ecdysozoa</taxon>
        <taxon>Arthropoda</taxon>
        <taxon>Hexapoda</taxon>
        <taxon>Insecta</taxon>
        <taxon>Pterygota</taxon>
        <taxon>Neoptera</taxon>
        <taxon>Paraneoptera</taxon>
        <taxon>Thysanoptera</taxon>
        <taxon>Terebrantia</taxon>
        <taxon>Thripoidea</taxon>
        <taxon>Thripidae</taxon>
        <taxon>Thrips</taxon>
    </lineage>
</organism>
<feature type="domain" description="Laminin EGF-like" evidence="18">
    <location>
        <begin position="290"/>
        <end position="348"/>
    </location>
</feature>
<dbReference type="Pfam" id="PF00053">
    <property type="entry name" value="EGF_laminin"/>
    <property type="match status" value="19"/>
</dbReference>
<feature type="disulfide bond" evidence="13">
    <location>
        <begin position="602"/>
        <end position="614"/>
    </location>
</feature>
<feature type="disulfide bond" evidence="13">
    <location>
        <begin position="1964"/>
        <end position="1978"/>
    </location>
</feature>
<keyword evidence="11 13" id="KW-0424">Laminin EGF-like domain</keyword>
<feature type="disulfide bond" evidence="13">
    <location>
        <begin position="485"/>
        <end position="494"/>
    </location>
</feature>
<dbReference type="PROSITE" id="PS51117">
    <property type="entry name" value="LAMININ_NTER"/>
    <property type="match status" value="1"/>
</dbReference>
<keyword evidence="4 16" id="KW-0732">Signal</keyword>
<feature type="disulfide bond" evidence="13">
    <location>
        <begin position="1413"/>
        <end position="1422"/>
    </location>
</feature>
<dbReference type="FunFam" id="2.10.25.10:FF:000083">
    <property type="entry name" value="Laminin subunit alpha"/>
    <property type="match status" value="1"/>
</dbReference>
<dbReference type="Proteomes" id="UP000515158">
    <property type="component" value="Unplaced"/>
</dbReference>
<dbReference type="CDD" id="cd02795">
    <property type="entry name" value="CBM6-CBM35-CBM36_like"/>
    <property type="match status" value="1"/>
</dbReference>
<dbReference type="InterPro" id="IPR050440">
    <property type="entry name" value="Laminin/Netrin_ECM"/>
</dbReference>
<dbReference type="SMART" id="SM00282">
    <property type="entry name" value="LamG"/>
    <property type="match status" value="5"/>
</dbReference>
<feature type="region of interest" description="Disordered" evidence="15">
    <location>
        <begin position="3233"/>
        <end position="3302"/>
    </location>
</feature>
<keyword evidence="8 14" id="KW-0175">Coiled coil</keyword>
<feature type="compositionally biased region" description="Pro residues" evidence="15">
    <location>
        <begin position="3267"/>
        <end position="3281"/>
    </location>
</feature>
<feature type="domain" description="Laminin EGF-like" evidence="18">
    <location>
        <begin position="464"/>
        <end position="509"/>
    </location>
</feature>
<evidence type="ECO:0000256" key="1">
    <source>
        <dbReference type="ARBA" id="ARBA00004302"/>
    </source>
</evidence>
<keyword evidence="6" id="KW-0084">Basement membrane</keyword>
<dbReference type="InterPro" id="IPR002049">
    <property type="entry name" value="LE_dom"/>
</dbReference>
<dbReference type="Gene3D" id="2.10.25.10">
    <property type="entry name" value="Laminin"/>
    <property type="match status" value="21"/>
</dbReference>
<feature type="disulfide bond" evidence="13">
    <location>
        <begin position="531"/>
        <end position="540"/>
    </location>
</feature>
<dbReference type="PROSITE" id="PS50025">
    <property type="entry name" value="LAM_G_DOMAIN"/>
    <property type="match status" value="5"/>
</dbReference>
<dbReference type="GO" id="GO:0007155">
    <property type="term" value="P:cell adhesion"/>
    <property type="evidence" value="ECO:0007669"/>
    <property type="project" value="UniProtKB-KW"/>
</dbReference>
<dbReference type="FunFam" id="2.10.25.10:FF:000069">
    <property type="entry name" value="Laminin subunit alpha 1"/>
    <property type="match status" value="1"/>
</dbReference>
<evidence type="ECO:0000259" key="19">
    <source>
        <dbReference type="PROSITE" id="PS51115"/>
    </source>
</evidence>
<feature type="domain" description="Laminin EGF-like" evidence="18">
    <location>
        <begin position="1928"/>
        <end position="1980"/>
    </location>
</feature>
<comment type="caution">
    <text evidence="13">Lacks conserved residue(s) required for the propagation of feature annotation.</text>
</comment>
<feature type="domain" description="Laminin G" evidence="17">
    <location>
        <begin position="3303"/>
        <end position="3479"/>
    </location>
</feature>
<feature type="disulfide bond" evidence="13">
    <location>
        <begin position="622"/>
        <end position="631"/>
    </location>
</feature>
<feature type="domain" description="Laminin G" evidence="17">
    <location>
        <begin position="2683"/>
        <end position="2876"/>
    </location>
</feature>
<dbReference type="SUPFAM" id="SSF49899">
    <property type="entry name" value="Concanavalin A-like lectins/glucanases"/>
    <property type="match status" value="5"/>
</dbReference>
<evidence type="ECO:0000256" key="13">
    <source>
        <dbReference type="PROSITE-ProRule" id="PRU00460"/>
    </source>
</evidence>
<feature type="disulfide bond" evidence="12">
    <location>
        <begin position="3207"/>
        <end position="3234"/>
    </location>
</feature>
<dbReference type="GO" id="GO:0005604">
    <property type="term" value="C:basement membrane"/>
    <property type="evidence" value="ECO:0007669"/>
    <property type="project" value="UniProtKB-SubCell"/>
</dbReference>
<dbReference type="InterPro" id="IPR001368">
    <property type="entry name" value="TNFR/NGFR_Cys_rich_reg"/>
</dbReference>
<keyword evidence="7" id="KW-0130">Cell adhesion</keyword>
<dbReference type="FunFam" id="2.10.25.10:FF:000090">
    <property type="entry name" value="laminin subunit alpha"/>
    <property type="match status" value="1"/>
</dbReference>
<dbReference type="FunFam" id="2.10.25.10:FF:000106">
    <property type="entry name" value="Heparan sulfate proteoglycan 2"/>
    <property type="match status" value="1"/>
</dbReference>
<evidence type="ECO:0000256" key="7">
    <source>
        <dbReference type="ARBA" id="ARBA00022889"/>
    </source>
</evidence>
<dbReference type="InterPro" id="IPR009254">
    <property type="entry name" value="Laminin_aI"/>
</dbReference>
<dbReference type="FunFam" id="2.10.25.10:FF:000034">
    <property type="entry name" value="Laminin subunit alpha 3"/>
    <property type="match status" value="3"/>
</dbReference>
<keyword evidence="21" id="KW-1185">Reference proteome</keyword>
<dbReference type="PROSITE" id="PS51115">
    <property type="entry name" value="LAMININ_IVA"/>
    <property type="match status" value="1"/>
</dbReference>
<evidence type="ECO:0000259" key="18">
    <source>
        <dbReference type="PROSITE" id="PS50027"/>
    </source>
</evidence>
<dbReference type="InterPro" id="IPR008211">
    <property type="entry name" value="Laminin_N"/>
</dbReference>
<accession>A0A6P8YD73</accession>
<feature type="coiled-coil region" evidence="14">
    <location>
        <begin position="2277"/>
        <end position="2368"/>
    </location>
</feature>
<feature type="domain" description="Laminin EGF-like" evidence="18">
    <location>
        <begin position="510"/>
        <end position="555"/>
    </location>
</feature>
<dbReference type="PROSITE" id="PS01248">
    <property type="entry name" value="EGF_LAM_1"/>
    <property type="match status" value="7"/>
</dbReference>
<dbReference type="InterPro" id="IPR000034">
    <property type="entry name" value="Laminin_IV"/>
</dbReference>
<feature type="disulfide bond" evidence="13">
    <location>
        <begin position="2048"/>
        <end position="2057"/>
    </location>
</feature>
<dbReference type="GO" id="GO:0009887">
    <property type="term" value="P:animal organ morphogenesis"/>
    <property type="evidence" value="ECO:0007669"/>
    <property type="project" value="TreeGrafter"/>
</dbReference>
<feature type="domain" description="Laminin IV type A" evidence="19">
    <location>
        <begin position="1602"/>
        <end position="1786"/>
    </location>
</feature>
<dbReference type="GO" id="GO:0030334">
    <property type="term" value="P:regulation of cell migration"/>
    <property type="evidence" value="ECO:0007669"/>
    <property type="project" value="InterPro"/>
</dbReference>
<feature type="domain" description="Laminin EGF-like" evidence="18">
    <location>
        <begin position="1483"/>
        <end position="1530"/>
    </location>
</feature>
<dbReference type="SMART" id="SM00136">
    <property type="entry name" value="LamNT"/>
    <property type="match status" value="1"/>
</dbReference>
<feature type="coiled-coil region" evidence="14">
    <location>
        <begin position="2432"/>
        <end position="2459"/>
    </location>
</feature>
<dbReference type="PROSITE" id="PS00652">
    <property type="entry name" value="TNFR_NGFR_1"/>
    <property type="match status" value="1"/>
</dbReference>
<dbReference type="GeneID" id="117639890"/>
<feature type="disulfide bond" evidence="13">
    <location>
        <begin position="577"/>
        <end position="586"/>
    </location>
</feature>
<dbReference type="SMART" id="SM00180">
    <property type="entry name" value="EGF_Lam"/>
    <property type="match status" value="22"/>
</dbReference>
<feature type="signal peptide" evidence="16">
    <location>
        <begin position="1"/>
        <end position="34"/>
    </location>
</feature>
<feature type="disulfide bond" evidence="13">
    <location>
        <begin position="1533"/>
        <end position="1550"/>
    </location>
</feature>
<feature type="domain" description="Laminin EGF-like" evidence="18">
    <location>
        <begin position="647"/>
        <end position="696"/>
    </location>
</feature>
<dbReference type="CDD" id="cd00110">
    <property type="entry name" value="LamG"/>
    <property type="match status" value="5"/>
</dbReference>
<dbReference type="InterPro" id="IPR000742">
    <property type="entry name" value="EGF"/>
</dbReference>
<evidence type="ECO:0000256" key="16">
    <source>
        <dbReference type="SAM" id="SignalP"/>
    </source>
</evidence>
<evidence type="ECO:0000313" key="22">
    <source>
        <dbReference type="RefSeq" id="XP_034231737.1"/>
    </source>
</evidence>
<feature type="disulfide bond" evidence="13">
    <location>
        <begin position="556"/>
        <end position="568"/>
    </location>
</feature>
<dbReference type="GO" id="GO:0009888">
    <property type="term" value="P:tissue development"/>
    <property type="evidence" value="ECO:0007669"/>
    <property type="project" value="TreeGrafter"/>
</dbReference>
<feature type="domain" description="Laminin EGF-like" evidence="18">
    <location>
        <begin position="1392"/>
        <end position="1437"/>
    </location>
</feature>
<dbReference type="GO" id="GO:0071711">
    <property type="term" value="P:basement membrane organization"/>
    <property type="evidence" value="ECO:0007669"/>
    <property type="project" value="UniProtKB-ARBA"/>
</dbReference>
<evidence type="ECO:0000256" key="14">
    <source>
        <dbReference type="SAM" id="Coils"/>
    </source>
</evidence>
<feature type="disulfide bond" evidence="13">
    <location>
        <begin position="558"/>
        <end position="575"/>
    </location>
</feature>
<dbReference type="InterPro" id="IPR013320">
    <property type="entry name" value="ConA-like_dom_sf"/>
</dbReference>
<dbReference type="PANTHER" id="PTHR10574:SF406">
    <property type="entry name" value="LAMININ SUBUNIT ALPHA 5"/>
    <property type="match status" value="1"/>
</dbReference>
<feature type="disulfide bond" evidence="13">
    <location>
        <begin position="510"/>
        <end position="522"/>
    </location>
</feature>
<evidence type="ECO:0000256" key="5">
    <source>
        <dbReference type="ARBA" id="ARBA00022737"/>
    </source>
</evidence>
<comment type="subcellular location">
    <subcellularLocation>
        <location evidence="1">Secreted</location>
        <location evidence="1">Extracellular space</location>
        <location evidence="1">Extracellular matrix</location>
        <location evidence="1">Basement membrane</location>
    </subcellularLocation>
</comment>
<feature type="disulfide bond" evidence="13">
    <location>
        <begin position="1839"/>
        <end position="1848"/>
    </location>
</feature>
<feature type="disulfide bond" evidence="13">
    <location>
        <begin position="1531"/>
        <end position="1543"/>
    </location>
</feature>
<feature type="domain" description="Laminin EGF-like" evidence="18">
    <location>
        <begin position="1820"/>
        <end position="1869"/>
    </location>
</feature>
<feature type="disulfide bond" evidence="13">
    <location>
        <begin position="770"/>
        <end position="779"/>
    </location>
</feature>
<keyword evidence="5" id="KW-0677">Repeat</keyword>
<feature type="disulfide bond" evidence="13">
    <location>
        <begin position="2000"/>
        <end position="2009"/>
    </location>
</feature>
<evidence type="ECO:0000256" key="12">
    <source>
        <dbReference type="PROSITE-ProRule" id="PRU00122"/>
    </source>
</evidence>
<dbReference type="GO" id="GO:0006950">
    <property type="term" value="P:response to stress"/>
    <property type="evidence" value="ECO:0007669"/>
    <property type="project" value="UniProtKB-ARBA"/>
</dbReference>
<feature type="domain" description="Laminin G" evidence="17">
    <location>
        <begin position="2888"/>
        <end position="3059"/>
    </location>
</feature>
<evidence type="ECO:0000256" key="2">
    <source>
        <dbReference type="ARBA" id="ARBA00022525"/>
    </source>
</evidence>
<evidence type="ECO:0000259" key="17">
    <source>
        <dbReference type="PROSITE" id="PS50025"/>
    </source>
</evidence>
<feature type="chain" id="PRO_5027621204" evidence="16">
    <location>
        <begin position="35"/>
        <end position="3669"/>
    </location>
</feature>
<evidence type="ECO:0000259" key="20">
    <source>
        <dbReference type="PROSITE" id="PS51117"/>
    </source>
</evidence>
<dbReference type="FunFam" id="2.10.25.10:FF:000011">
    <property type="entry name" value="Cadherin EGF LAG seven-pass G-type receptor"/>
    <property type="match status" value="1"/>
</dbReference>
<dbReference type="GO" id="GO:0030155">
    <property type="term" value="P:regulation of cell adhesion"/>
    <property type="evidence" value="ECO:0007669"/>
    <property type="project" value="InterPro"/>
</dbReference>
<feature type="domain" description="Laminin N-terminal" evidence="20">
    <location>
        <begin position="33"/>
        <end position="289"/>
    </location>
</feature>
<dbReference type="GO" id="GO:0030054">
    <property type="term" value="C:cell junction"/>
    <property type="evidence" value="ECO:0007669"/>
    <property type="project" value="UniProtKB-ARBA"/>
</dbReference>
<dbReference type="PANTHER" id="PTHR10574">
    <property type="entry name" value="NETRIN/LAMININ-RELATED"/>
    <property type="match status" value="1"/>
</dbReference>
<dbReference type="Pfam" id="PF06008">
    <property type="entry name" value="Laminin_I"/>
    <property type="match status" value="1"/>
</dbReference>
<dbReference type="InParanoid" id="A0A6P8YD73"/>
<evidence type="ECO:0000256" key="9">
    <source>
        <dbReference type="ARBA" id="ARBA00023157"/>
    </source>
</evidence>
<dbReference type="GO" id="GO:0061564">
    <property type="term" value="P:axon development"/>
    <property type="evidence" value="ECO:0007669"/>
    <property type="project" value="UniProtKB-ARBA"/>
</dbReference>
<dbReference type="GO" id="GO:0045995">
    <property type="term" value="P:regulation of embryonic development"/>
    <property type="evidence" value="ECO:0007669"/>
    <property type="project" value="InterPro"/>
</dbReference>
<dbReference type="FunFam" id="2.10.25.10:FF:000209">
    <property type="entry name" value="Laminin subunit alpha 5"/>
    <property type="match status" value="1"/>
</dbReference>
<feature type="disulfide bond" evidence="13">
    <location>
        <begin position="647"/>
        <end position="659"/>
    </location>
</feature>
<evidence type="ECO:0000256" key="15">
    <source>
        <dbReference type="SAM" id="MobiDB-lite"/>
    </source>
</evidence>
<dbReference type="Pfam" id="PF00055">
    <property type="entry name" value="Laminin_N"/>
    <property type="match status" value="1"/>
</dbReference>
<dbReference type="FunFam" id="2.10.25.10:FF:000051">
    <property type="entry name" value="Laminin subunit alpha 4"/>
    <property type="match status" value="1"/>
</dbReference>
<name>A0A6P8YD73_THRPL</name>
<feature type="domain" description="Laminin EGF-like" evidence="18">
    <location>
        <begin position="747"/>
        <end position="799"/>
    </location>
</feature>
<feature type="disulfide bond" evidence="13">
    <location>
        <begin position="466"/>
        <end position="483"/>
    </location>
</feature>
<dbReference type="Pfam" id="PF24973">
    <property type="entry name" value="EGF_LMN_ATRN"/>
    <property type="match status" value="1"/>
</dbReference>
<feature type="domain" description="Laminin EGF-like" evidence="18">
    <location>
        <begin position="602"/>
        <end position="646"/>
    </location>
</feature>
<dbReference type="Gene3D" id="2.60.120.260">
    <property type="entry name" value="Galactose-binding domain-like"/>
    <property type="match status" value="2"/>
</dbReference>
<dbReference type="PRINTS" id="PR00011">
    <property type="entry name" value="EGFLAMININ"/>
</dbReference>
<feature type="disulfide bond" evidence="13">
    <location>
        <begin position="1394"/>
        <end position="1411"/>
    </location>
</feature>
<reference evidence="22" key="1">
    <citation type="submission" date="2025-08" db="UniProtKB">
        <authorList>
            <consortium name="RefSeq"/>
        </authorList>
    </citation>
    <scope>IDENTIFICATION</scope>
    <source>
        <tissue evidence="22">Total insect</tissue>
    </source>
</reference>
<dbReference type="SMART" id="SM00281">
    <property type="entry name" value="LamB"/>
    <property type="match status" value="1"/>
</dbReference>
<dbReference type="InterPro" id="IPR001791">
    <property type="entry name" value="Laminin_G"/>
</dbReference>
<keyword evidence="2" id="KW-0964">Secreted</keyword>
<protein>
    <submittedName>
        <fullName evidence="22">Laminin subunit alpha isoform X1</fullName>
    </submittedName>
</protein>
<feature type="disulfide bond" evidence="13">
    <location>
        <begin position="1392"/>
        <end position="1404"/>
    </location>
</feature>
<dbReference type="RefSeq" id="XP_034231737.1">
    <property type="nucleotide sequence ID" value="XM_034375846.1"/>
</dbReference>
<feature type="disulfide bond" evidence="13">
    <location>
        <begin position="1506"/>
        <end position="1515"/>
    </location>
</feature>
<feature type="domain" description="Laminin EGF-like" evidence="18">
    <location>
        <begin position="1531"/>
        <end position="1581"/>
    </location>
</feature>
<gene>
    <name evidence="22" type="primary">LOC117639890</name>
</gene>
<dbReference type="CTD" id="38723"/>
<dbReference type="FunFam" id="2.10.25.10:FF:000388">
    <property type="entry name" value="Laminin subunit alpha"/>
    <property type="match status" value="1"/>
</dbReference>
<dbReference type="FunCoup" id="A0A6P8YD73">
    <property type="interactions" value="60"/>
</dbReference>
<evidence type="ECO:0000256" key="10">
    <source>
        <dbReference type="ARBA" id="ARBA00023180"/>
    </source>
</evidence>
<feature type="disulfide bond" evidence="13">
    <location>
        <begin position="667"/>
        <end position="676"/>
    </location>
</feature>
<dbReference type="SMART" id="SM00181">
    <property type="entry name" value="EGF"/>
    <property type="match status" value="11"/>
</dbReference>
<dbReference type="GO" id="GO:0016477">
    <property type="term" value="P:cell migration"/>
    <property type="evidence" value="ECO:0007669"/>
    <property type="project" value="UniProtKB-ARBA"/>
</dbReference>
<evidence type="ECO:0000256" key="6">
    <source>
        <dbReference type="ARBA" id="ARBA00022869"/>
    </source>
</evidence>
<evidence type="ECO:0000256" key="11">
    <source>
        <dbReference type="ARBA" id="ARBA00023292"/>
    </source>
</evidence>
<dbReference type="FunFam" id="2.60.120.200:FF:000160">
    <property type="entry name" value="Laminin subunit alpha-3"/>
    <property type="match status" value="1"/>
</dbReference>
<dbReference type="FunFam" id="2.60.120.260:FF:000092">
    <property type="entry name" value="Laminin subunit alpha-3"/>
    <property type="match status" value="1"/>
</dbReference>
<dbReference type="Pfam" id="PF00052">
    <property type="entry name" value="Laminin_B"/>
    <property type="match status" value="1"/>
</dbReference>
<dbReference type="FunFam" id="2.10.25.10:FF:000082">
    <property type="entry name" value="Laminin subunit alpha 1"/>
    <property type="match status" value="1"/>
</dbReference>
<dbReference type="InterPro" id="IPR056863">
    <property type="entry name" value="LMN_ATRN_NET-like_EGF"/>
</dbReference>
<feature type="disulfide bond" evidence="13">
    <location>
        <begin position="1952"/>
        <end position="1961"/>
    </location>
</feature>
<dbReference type="FunFam" id="2.10.25.10:FF:000407">
    <property type="entry name" value="Laminin subunit alpha-3"/>
    <property type="match status" value="1"/>
</dbReference>
<dbReference type="FunFam" id="2.10.25.10:FF:000074">
    <property type="entry name" value="Laminin subunit alpha"/>
    <property type="match status" value="1"/>
</dbReference>
<feature type="domain" description="Laminin G" evidence="17">
    <location>
        <begin position="3066"/>
        <end position="3234"/>
    </location>
</feature>
<feature type="disulfide bond" evidence="13">
    <location>
        <begin position="464"/>
        <end position="476"/>
    </location>
</feature>
<dbReference type="CDD" id="cd00055">
    <property type="entry name" value="EGF_Lam"/>
    <property type="match status" value="21"/>
</dbReference>
<dbReference type="SUPFAM" id="SSF57196">
    <property type="entry name" value="EGF/Laminin"/>
    <property type="match status" value="18"/>
</dbReference>
<feature type="domain" description="Laminin EGF-like" evidence="18">
    <location>
        <begin position="1981"/>
        <end position="2027"/>
    </location>
</feature>
<keyword evidence="9 13" id="KW-1015">Disulfide bond</keyword>
<feature type="domain" description="Laminin EGF-like" evidence="18">
    <location>
        <begin position="2028"/>
        <end position="2074"/>
    </location>
</feature>
<evidence type="ECO:0000256" key="8">
    <source>
        <dbReference type="ARBA" id="ARBA00023054"/>
    </source>
</evidence>
<evidence type="ECO:0000256" key="3">
    <source>
        <dbReference type="ARBA" id="ARBA00022530"/>
    </source>
</evidence>
<evidence type="ECO:0000256" key="4">
    <source>
        <dbReference type="ARBA" id="ARBA00022729"/>
    </source>
</evidence>
<dbReference type="OrthoDB" id="10011303at2759"/>
<dbReference type="PROSITE" id="PS50027">
    <property type="entry name" value="EGF_LAM_2"/>
    <property type="match status" value="14"/>
</dbReference>
<feature type="disulfide bond" evidence="13">
    <location>
        <begin position="1552"/>
        <end position="1561"/>
    </location>
</feature>
<dbReference type="KEGG" id="tpal:117639890"/>
<feature type="domain" description="Laminin G" evidence="17">
    <location>
        <begin position="3485"/>
        <end position="3666"/>
    </location>
</feature>
<feature type="disulfide bond" evidence="13">
    <location>
        <begin position="512"/>
        <end position="529"/>
    </location>
</feature>
<keyword evidence="3" id="KW-0272">Extracellular matrix</keyword>
<proteinExistence type="predicted"/>
<dbReference type="Pfam" id="PF02210">
    <property type="entry name" value="Laminin_G_2"/>
    <property type="match status" value="5"/>
</dbReference>
<keyword evidence="10" id="KW-0325">Glycoprotein</keyword>
<evidence type="ECO:0000313" key="21">
    <source>
        <dbReference type="Proteomes" id="UP000515158"/>
    </source>
</evidence>